<keyword evidence="4" id="KW-1185">Reference proteome</keyword>
<dbReference type="PANTHER" id="PTHR13504:SF38">
    <property type="entry name" value="FIDO DOMAIN-CONTAINING PROTEIN"/>
    <property type="match status" value="1"/>
</dbReference>
<evidence type="ECO:0000313" key="3">
    <source>
        <dbReference type="EMBL" id="MDQ9170696.1"/>
    </source>
</evidence>
<dbReference type="InterPro" id="IPR036597">
    <property type="entry name" value="Fido-like_dom_sf"/>
</dbReference>
<evidence type="ECO:0000259" key="2">
    <source>
        <dbReference type="PROSITE" id="PS51459"/>
    </source>
</evidence>
<evidence type="ECO:0000313" key="4">
    <source>
        <dbReference type="Proteomes" id="UP001225596"/>
    </source>
</evidence>
<dbReference type="InterPro" id="IPR040198">
    <property type="entry name" value="Fido_containing"/>
</dbReference>
<dbReference type="EMBL" id="JAUYVH010000005">
    <property type="protein sequence ID" value="MDQ9170696.1"/>
    <property type="molecule type" value="Genomic_DNA"/>
</dbReference>
<dbReference type="InterPro" id="IPR003812">
    <property type="entry name" value="Fido"/>
</dbReference>
<protein>
    <submittedName>
        <fullName evidence="3">Fic family protein</fullName>
    </submittedName>
</protein>
<name>A0ABU1BNX8_9BURK</name>
<proteinExistence type="predicted"/>
<feature type="domain" description="Fido" evidence="2">
    <location>
        <begin position="97"/>
        <end position="252"/>
    </location>
</feature>
<keyword evidence="1" id="KW-0175">Coiled coil</keyword>
<dbReference type="Pfam" id="PF02661">
    <property type="entry name" value="Fic"/>
    <property type="match status" value="1"/>
</dbReference>
<gene>
    <name evidence="3" type="ORF">Q8A64_09775</name>
</gene>
<reference evidence="3 4" key="1">
    <citation type="submission" date="2023-08" db="EMBL/GenBank/DDBJ databases">
        <title>Oxalobacteraceae gen .nov., isolated from river sludge outside the plant.</title>
        <authorList>
            <person name="Zhao S.Y."/>
        </authorList>
    </citation>
    <scope>NUCLEOTIDE SEQUENCE [LARGE SCALE GENOMIC DNA]</scope>
    <source>
        <strain evidence="3 4">R-40</strain>
    </source>
</reference>
<dbReference type="Proteomes" id="UP001225596">
    <property type="component" value="Unassembled WGS sequence"/>
</dbReference>
<dbReference type="Gene3D" id="1.10.3290.10">
    <property type="entry name" value="Fido-like domain"/>
    <property type="match status" value="1"/>
</dbReference>
<feature type="coiled-coil region" evidence="1">
    <location>
        <begin position="3"/>
        <end position="30"/>
    </location>
</feature>
<dbReference type="PANTHER" id="PTHR13504">
    <property type="entry name" value="FIDO DOMAIN-CONTAINING PROTEIN DDB_G0283145"/>
    <property type="match status" value="1"/>
</dbReference>
<sequence length="455" mass="51901">MNIQLALNELDTATAQLKALELNNREQQDRAFNKVRLEWNYHSNAMEGNQLTFGETRALLLRDLTATAKPLKDHLDIQGHDQAITALLEFIKSGDELTEIAIREFHRLLLVKPYEERSIGPDGLPRMRKIEIGDYKKIQNFVVTSDGTQHEFANPIDTPAQIAELISWFREQREKKEHHPVIIATIFHHKFVAIHPFDDGNGRMGRLLMNLILIQHGYPPAVIRLDEKNEYIQALERANAGEFEGLAHLVARSTLNTAQLFLKAARGESIDDLTDFDKKLQLLSQTLDSVATADGREKTQEEQNFVIARFISPLLACIWPRLTQIERHFAVSNTHLFFFNDGKANKIEAASIKVMLEKLQERTANIKLSKLHLFFHASGYRFKSTQDFLCNTEVYFHHSHFAIQLHLTGSHTVEIYRGRYTDLADQSEAEELAVRALEQIVAAFQKIAGSSMPST</sequence>
<dbReference type="PROSITE" id="PS51459">
    <property type="entry name" value="FIDO"/>
    <property type="match status" value="1"/>
</dbReference>
<comment type="caution">
    <text evidence="3">The sequence shown here is derived from an EMBL/GenBank/DDBJ whole genome shotgun (WGS) entry which is preliminary data.</text>
</comment>
<accession>A0ABU1BNX8</accession>
<dbReference type="RefSeq" id="WP_338436634.1">
    <property type="nucleotide sequence ID" value="NZ_JAUYVH010000005.1"/>
</dbReference>
<dbReference type="SUPFAM" id="SSF140931">
    <property type="entry name" value="Fic-like"/>
    <property type="match status" value="1"/>
</dbReference>
<organism evidence="3 4">
    <name type="scientific">Keguizhuia sedimenti</name>
    <dbReference type="NCBI Taxonomy" id="3064264"/>
    <lineage>
        <taxon>Bacteria</taxon>
        <taxon>Pseudomonadati</taxon>
        <taxon>Pseudomonadota</taxon>
        <taxon>Betaproteobacteria</taxon>
        <taxon>Burkholderiales</taxon>
        <taxon>Oxalobacteraceae</taxon>
        <taxon>Keguizhuia</taxon>
    </lineage>
</organism>
<evidence type="ECO:0000256" key="1">
    <source>
        <dbReference type="SAM" id="Coils"/>
    </source>
</evidence>